<accession>A0A0A9CRY7</accession>
<dbReference type="AlphaFoldDB" id="A0A0A9CRY7"/>
<sequence>MNEEASSQSLRKAKEQVFDDTDFEIPDAQNRSKGLMLL</sequence>
<feature type="compositionally biased region" description="Polar residues" evidence="1">
    <location>
        <begin position="1"/>
        <end position="10"/>
    </location>
</feature>
<evidence type="ECO:0000313" key="2">
    <source>
        <dbReference type="EMBL" id="JAD77188.1"/>
    </source>
</evidence>
<name>A0A0A9CRY7_ARUDO</name>
<dbReference type="EMBL" id="GBRH01220707">
    <property type="protein sequence ID" value="JAD77188.1"/>
    <property type="molecule type" value="Transcribed_RNA"/>
</dbReference>
<evidence type="ECO:0000256" key="1">
    <source>
        <dbReference type="SAM" id="MobiDB-lite"/>
    </source>
</evidence>
<protein>
    <submittedName>
        <fullName evidence="2">Uncharacterized protein</fullName>
    </submittedName>
</protein>
<feature type="region of interest" description="Disordered" evidence="1">
    <location>
        <begin position="1"/>
        <end position="38"/>
    </location>
</feature>
<proteinExistence type="predicted"/>
<organism evidence="2">
    <name type="scientific">Arundo donax</name>
    <name type="common">Giant reed</name>
    <name type="synonym">Donax arundinaceus</name>
    <dbReference type="NCBI Taxonomy" id="35708"/>
    <lineage>
        <taxon>Eukaryota</taxon>
        <taxon>Viridiplantae</taxon>
        <taxon>Streptophyta</taxon>
        <taxon>Embryophyta</taxon>
        <taxon>Tracheophyta</taxon>
        <taxon>Spermatophyta</taxon>
        <taxon>Magnoliopsida</taxon>
        <taxon>Liliopsida</taxon>
        <taxon>Poales</taxon>
        <taxon>Poaceae</taxon>
        <taxon>PACMAD clade</taxon>
        <taxon>Arundinoideae</taxon>
        <taxon>Arundineae</taxon>
        <taxon>Arundo</taxon>
    </lineage>
</organism>
<reference evidence="2" key="1">
    <citation type="submission" date="2014-09" db="EMBL/GenBank/DDBJ databases">
        <authorList>
            <person name="Magalhaes I.L.F."/>
            <person name="Oliveira U."/>
            <person name="Santos F.R."/>
            <person name="Vidigal T.H.D.A."/>
            <person name="Brescovit A.D."/>
            <person name="Santos A.J."/>
        </authorList>
    </citation>
    <scope>NUCLEOTIDE SEQUENCE</scope>
    <source>
        <tissue evidence="2">Shoot tissue taken approximately 20 cm above the soil surface</tissue>
    </source>
</reference>
<reference evidence="2" key="2">
    <citation type="journal article" date="2015" name="Data Brief">
        <title>Shoot transcriptome of the giant reed, Arundo donax.</title>
        <authorList>
            <person name="Barrero R.A."/>
            <person name="Guerrero F.D."/>
            <person name="Moolhuijzen P."/>
            <person name="Goolsby J.A."/>
            <person name="Tidwell J."/>
            <person name="Bellgard S.E."/>
            <person name="Bellgard M.I."/>
        </authorList>
    </citation>
    <scope>NUCLEOTIDE SEQUENCE</scope>
    <source>
        <tissue evidence="2">Shoot tissue taken approximately 20 cm above the soil surface</tissue>
    </source>
</reference>